<feature type="compositionally biased region" description="Polar residues" evidence="1">
    <location>
        <begin position="29"/>
        <end position="41"/>
    </location>
</feature>
<dbReference type="Proteomes" id="UP001153269">
    <property type="component" value="Unassembled WGS sequence"/>
</dbReference>
<proteinExistence type="predicted"/>
<evidence type="ECO:0000313" key="3">
    <source>
        <dbReference type="Proteomes" id="UP001153269"/>
    </source>
</evidence>
<reference evidence="2" key="1">
    <citation type="submission" date="2020-03" db="EMBL/GenBank/DDBJ databases">
        <authorList>
            <person name="Weist P."/>
        </authorList>
    </citation>
    <scope>NUCLEOTIDE SEQUENCE</scope>
</reference>
<evidence type="ECO:0000313" key="2">
    <source>
        <dbReference type="EMBL" id="CAB1459968.1"/>
    </source>
</evidence>
<protein>
    <submittedName>
        <fullName evidence="2">Uncharacterized protein</fullName>
    </submittedName>
</protein>
<evidence type="ECO:0000256" key="1">
    <source>
        <dbReference type="SAM" id="MobiDB-lite"/>
    </source>
</evidence>
<feature type="compositionally biased region" description="Polar residues" evidence="1">
    <location>
        <begin position="61"/>
        <end position="70"/>
    </location>
</feature>
<feature type="region of interest" description="Disordered" evidence="1">
    <location>
        <begin position="1"/>
        <end position="94"/>
    </location>
</feature>
<comment type="caution">
    <text evidence="2">The sequence shown here is derived from an EMBL/GenBank/DDBJ whole genome shotgun (WGS) entry which is preliminary data.</text>
</comment>
<accession>A0A9N7W2W8</accession>
<feature type="compositionally biased region" description="Basic and acidic residues" evidence="1">
    <location>
        <begin position="71"/>
        <end position="90"/>
    </location>
</feature>
<gene>
    <name evidence="2" type="ORF">PLEPLA_LOCUS47805</name>
</gene>
<sequence>MLHERQLSRIRTTVSPRRRRSCRSPTASEQPQLASGSNTAAQAPPAERSEREHADYIANPRCSSGLSQTQGHDHSGPPDDLGGRASERSFPDPGLHLQVLHRSNLCIFPSYFLVHVTWVSSL</sequence>
<name>A0A9N7W2W8_PLEPL</name>
<dbReference type="EMBL" id="CADEAL010004454">
    <property type="protein sequence ID" value="CAB1459968.1"/>
    <property type="molecule type" value="Genomic_DNA"/>
</dbReference>
<dbReference type="AlphaFoldDB" id="A0A9N7W2W8"/>
<keyword evidence="3" id="KW-1185">Reference proteome</keyword>
<organism evidence="2 3">
    <name type="scientific">Pleuronectes platessa</name>
    <name type="common">European plaice</name>
    <dbReference type="NCBI Taxonomy" id="8262"/>
    <lineage>
        <taxon>Eukaryota</taxon>
        <taxon>Metazoa</taxon>
        <taxon>Chordata</taxon>
        <taxon>Craniata</taxon>
        <taxon>Vertebrata</taxon>
        <taxon>Euteleostomi</taxon>
        <taxon>Actinopterygii</taxon>
        <taxon>Neopterygii</taxon>
        <taxon>Teleostei</taxon>
        <taxon>Neoteleostei</taxon>
        <taxon>Acanthomorphata</taxon>
        <taxon>Carangaria</taxon>
        <taxon>Pleuronectiformes</taxon>
        <taxon>Pleuronectoidei</taxon>
        <taxon>Pleuronectidae</taxon>
        <taxon>Pleuronectes</taxon>
    </lineage>
</organism>